<evidence type="ECO:0008006" key="3">
    <source>
        <dbReference type="Google" id="ProtNLM"/>
    </source>
</evidence>
<accession>A0A517SFM7</accession>
<dbReference type="InParanoid" id="A0A517SFM7"/>
<sequence length="154" mass="16335">MNVKAAWMWRPAASLLFAITLSGCGGGDDGPPRAEVTGTVTLDGKLVEGAGLQFISEGPTGITAYGRSDANGQYVMHFGASRTGAGIGKNRVRITSDDFVTVGDEKFESTEVFPPKYNVKSEEFVEVKEGDNVFDFKCESGGFKPKKPKSTGGT</sequence>
<protein>
    <recommendedName>
        <fullName evidence="3">Carboxypeptidase regulatory-like domain-containing protein</fullName>
    </recommendedName>
</protein>
<dbReference type="Proteomes" id="UP000315700">
    <property type="component" value="Chromosome"/>
</dbReference>
<dbReference type="RefSeq" id="WP_145030743.1">
    <property type="nucleotide sequence ID" value="NZ_CP036271.1"/>
</dbReference>
<dbReference type="KEGG" id="ccos:Pan44_29710"/>
<dbReference type="AlphaFoldDB" id="A0A517SFM7"/>
<name>A0A517SFM7_9PLAN</name>
<dbReference type="OrthoDB" id="286727at2"/>
<gene>
    <name evidence="1" type="ORF">Pan44_29710</name>
</gene>
<organism evidence="1 2">
    <name type="scientific">Caulifigura coniformis</name>
    <dbReference type="NCBI Taxonomy" id="2527983"/>
    <lineage>
        <taxon>Bacteria</taxon>
        <taxon>Pseudomonadati</taxon>
        <taxon>Planctomycetota</taxon>
        <taxon>Planctomycetia</taxon>
        <taxon>Planctomycetales</taxon>
        <taxon>Planctomycetaceae</taxon>
        <taxon>Caulifigura</taxon>
    </lineage>
</organism>
<proteinExistence type="predicted"/>
<reference evidence="1 2" key="1">
    <citation type="submission" date="2019-02" db="EMBL/GenBank/DDBJ databases">
        <title>Deep-cultivation of Planctomycetes and their phenomic and genomic characterization uncovers novel biology.</title>
        <authorList>
            <person name="Wiegand S."/>
            <person name="Jogler M."/>
            <person name="Boedeker C."/>
            <person name="Pinto D."/>
            <person name="Vollmers J."/>
            <person name="Rivas-Marin E."/>
            <person name="Kohn T."/>
            <person name="Peeters S.H."/>
            <person name="Heuer A."/>
            <person name="Rast P."/>
            <person name="Oberbeckmann S."/>
            <person name="Bunk B."/>
            <person name="Jeske O."/>
            <person name="Meyerdierks A."/>
            <person name="Storesund J.E."/>
            <person name="Kallscheuer N."/>
            <person name="Luecker S."/>
            <person name="Lage O.M."/>
            <person name="Pohl T."/>
            <person name="Merkel B.J."/>
            <person name="Hornburger P."/>
            <person name="Mueller R.-W."/>
            <person name="Bruemmer F."/>
            <person name="Labrenz M."/>
            <person name="Spormann A.M."/>
            <person name="Op den Camp H."/>
            <person name="Overmann J."/>
            <person name="Amann R."/>
            <person name="Jetten M.S.M."/>
            <person name="Mascher T."/>
            <person name="Medema M.H."/>
            <person name="Devos D.P."/>
            <person name="Kaster A.-K."/>
            <person name="Ovreas L."/>
            <person name="Rohde M."/>
            <person name="Galperin M.Y."/>
            <person name="Jogler C."/>
        </authorList>
    </citation>
    <scope>NUCLEOTIDE SEQUENCE [LARGE SCALE GENOMIC DNA]</scope>
    <source>
        <strain evidence="1 2">Pan44</strain>
    </source>
</reference>
<keyword evidence="2" id="KW-1185">Reference proteome</keyword>
<evidence type="ECO:0000313" key="2">
    <source>
        <dbReference type="Proteomes" id="UP000315700"/>
    </source>
</evidence>
<evidence type="ECO:0000313" key="1">
    <source>
        <dbReference type="EMBL" id="QDT54931.1"/>
    </source>
</evidence>
<dbReference type="EMBL" id="CP036271">
    <property type="protein sequence ID" value="QDT54931.1"/>
    <property type="molecule type" value="Genomic_DNA"/>
</dbReference>
<dbReference type="PROSITE" id="PS51257">
    <property type="entry name" value="PROKAR_LIPOPROTEIN"/>
    <property type="match status" value="1"/>
</dbReference>